<organism evidence="2">
    <name type="scientific">marine metagenome</name>
    <dbReference type="NCBI Taxonomy" id="408172"/>
    <lineage>
        <taxon>unclassified sequences</taxon>
        <taxon>metagenomes</taxon>
        <taxon>ecological metagenomes</taxon>
    </lineage>
</organism>
<name>A0A381TMB8_9ZZZZ</name>
<keyword evidence="1" id="KW-0472">Membrane</keyword>
<feature type="transmembrane region" description="Helical" evidence="1">
    <location>
        <begin position="6"/>
        <end position="28"/>
    </location>
</feature>
<accession>A0A381TMB8</accession>
<gene>
    <name evidence="2" type="ORF">METZ01_LOCUS69532</name>
</gene>
<keyword evidence="1" id="KW-1133">Transmembrane helix</keyword>
<evidence type="ECO:0000313" key="2">
    <source>
        <dbReference type="EMBL" id="SVA16678.1"/>
    </source>
</evidence>
<keyword evidence="1" id="KW-0812">Transmembrane</keyword>
<sequence>MKKVEVYFIINLGAIISLFAIEGELRLYMQRQDDILKNVANDKLETLIELNNVESNYEDPDYYRLFFDVEGQYESGSIKFEPSFKTSRVEVDGDTVLVDDSYIWELDSVEVEPYTDDGSENRYVAKVKLNSVEENYLNQPFDVELGVKFIPDIDTVTYNIWSEAFGDYKVTDKLLKIINKEVSREGSFTISRKFDTPMTLIYMDGMQSEFFVLFDKKKYTVLRGLNWEIPFSVGGVNTDKDFTVDLGSGKDLVKKMIKGLPRTVLKGMGRNNGTIEVIGLRTKDKKSSLASTKVVVVDPAYSSPEEENETYVDEKFIFDSRIKDVDRDRISVKVSGTAMGAKVYNSYRAQFTPKKEGELKLETFVDGVAVRNLVHNMKVKKVPPPKLTFKRLGKRTNTILLTVTTYGNKNGKNVVAPLSGVFGRLEEEQKEKRVGNRRVVKYSFEMDEPQSGFTTTIKIKVIDKYKKQTVSDNEFEYYDN</sequence>
<proteinExistence type="predicted"/>
<dbReference type="EMBL" id="UINC01004762">
    <property type="protein sequence ID" value="SVA16678.1"/>
    <property type="molecule type" value="Genomic_DNA"/>
</dbReference>
<evidence type="ECO:0000256" key="1">
    <source>
        <dbReference type="SAM" id="Phobius"/>
    </source>
</evidence>
<dbReference type="AlphaFoldDB" id="A0A381TMB8"/>
<protein>
    <submittedName>
        <fullName evidence="2">Uncharacterized protein</fullName>
    </submittedName>
</protein>
<reference evidence="2" key="1">
    <citation type="submission" date="2018-05" db="EMBL/GenBank/DDBJ databases">
        <authorList>
            <person name="Lanie J.A."/>
            <person name="Ng W.-L."/>
            <person name="Kazmierczak K.M."/>
            <person name="Andrzejewski T.M."/>
            <person name="Davidsen T.M."/>
            <person name="Wayne K.J."/>
            <person name="Tettelin H."/>
            <person name="Glass J.I."/>
            <person name="Rusch D."/>
            <person name="Podicherti R."/>
            <person name="Tsui H.-C.T."/>
            <person name="Winkler M.E."/>
        </authorList>
    </citation>
    <scope>NUCLEOTIDE SEQUENCE</scope>
</reference>